<dbReference type="InterPro" id="IPR026444">
    <property type="entry name" value="Secre_tail"/>
</dbReference>
<keyword evidence="4" id="KW-0378">Hydrolase</keyword>
<organism evidence="4">
    <name type="scientific">Cellulophaga lytica</name>
    <name type="common">Cytophaga lytica</name>
    <dbReference type="NCBI Taxonomy" id="979"/>
    <lineage>
        <taxon>Bacteria</taxon>
        <taxon>Pseudomonadati</taxon>
        <taxon>Bacteroidota</taxon>
        <taxon>Flavobacteriia</taxon>
        <taxon>Flavobacteriales</taxon>
        <taxon>Flavobacteriaceae</taxon>
        <taxon>Cellulophaga</taxon>
    </lineage>
</organism>
<dbReference type="NCBIfam" id="TIGR04183">
    <property type="entry name" value="Por_Secre_tail"/>
    <property type="match status" value="1"/>
</dbReference>
<dbReference type="InterPro" id="IPR000757">
    <property type="entry name" value="Beta-glucanase-like"/>
</dbReference>
<dbReference type="AlphaFoldDB" id="A0A2I4KDZ0"/>
<dbReference type="Pfam" id="PF18962">
    <property type="entry name" value="Por_Secre_tail"/>
    <property type="match status" value="1"/>
</dbReference>
<evidence type="ECO:0000259" key="3">
    <source>
        <dbReference type="PROSITE" id="PS51762"/>
    </source>
</evidence>
<dbReference type="GO" id="GO:0005975">
    <property type="term" value="P:carbohydrate metabolic process"/>
    <property type="evidence" value="ECO:0007669"/>
    <property type="project" value="InterPro"/>
</dbReference>
<evidence type="ECO:0000256" key="2">
    <source>
        <dbReference type="ARBA" id="ARBA00022729"/>
    </source>
</evidence>
<feature type="domain" description="GH16" evidence="3">
    <location>
        <begin position="37"/>
        <end position="349"/>
    </location>
</feature>
<dbReference type="SMR" id="A0A2I4KDZ0"/>
<dbReference type="PROSITE" id="PS51762">
    <property type="entry name" value="GH16_2"/>
    <property type="match status" value="1"/>
</dbReference>
<evidence type="ECO:0000313" key="4">
    <source>
        <dbReference type="EMBL" id="ANQ46479.1"/>
    </source>
</evidence>
<name>A0A2I4KDZ0_CELLY</name>
<dbReference type="PANTHER" id="PTHR10963:SF55">
    <property type="entry name" value="GLYCOSIDE HYDROLASE FAMILY 16 PROTEIN"/>
    <property type="match status" value="1"/>
</dbReference>
<keyword evidence="2" id="KW-0732">Signal</keyword>
<accession>A0A2I4KDZ0</accession>
<dbReference type="Pfam" id="PF00722">
    <property type="entry name" value="Glyco_hydro_16"/>
    <property type="match status" value="1"/>
</dbReference>
<dbReference type="Gene3D" id="2.60.120.200">
    <property type="match status" value="1"/>
</dbReference>
<comment type="similarity">
    <text evidence="1">Belongs to the glycosyl hydrolase 16 family.</text>
</comment>
<sequence length="495" mass="55238">MFRNNNVNYKKQTTMKLKIMKPKKVFLSFLLAFICLLGYSQKPNGQTSNPNDNFKLLNDFSDEFNTGNINWSKWSKTANLPNTKAWKWDNNANAKPVNYKGERSVELTMRQNANNARDGITYFKSGCLQAIKQLPKNFVGYVESRIYGAEINSPKATGLDKYRGVCPSFWLYSKFFDNKPIGEAVYTEIDVVELQQFDFDPNGPVGHQQDLITDAESNLHLVKKASFGRDWFRPKQPKARAAQLNKYELPGKFDPTKGWHTYGCEITPTKLYFYVDGVRVGRALDNTYWSDNPMYVIASLGLRVPFVAFQGNVFEPVNPEVNPRAKKNIDEMPVSMHVDYIRVWEKNGAGNNNATNGNCSSVPVWKKSGAFSRGDKVKLNNAIYELKAGTGSCRPGGASGCSSNQWTKVSDCASNSSIINTDLGTVYPNPANTVVNVVATKGDFIRIITSVGTVVRTIKAKNSTTIIDISALPPGLYTVTITGNNKNETKQLLIQ</sequence>
<dbReference type="EC" id="3.2.1.83" evidence="4"/>
<dbReference type="Gene3D" id="2.10.10.20">
    <property type="entry name" value="Carbohydrate-binding module superfamily 5/12"/>
    <property type="match status" value="1"/>
</dbReference>
<dbReference type="InterPro" id="IPR013320">
    <property type="entry name" value="ConA-like_dom_sf"/>
</dbReference>
<dbReference type="BRENDA" id="3.2.1.83">
    <property type="organism ID" value="14070"/>
</dbReference>
<keyword evidence="4" id="KW-0326">Glycosidase</keyword>
<dbReference type="EMBL" id="KT156767">
    <property type="protein sequence ID" value="ANQ46479.1"/>
    <property type="molecule type" value="Genomic_DNA"/>
</dbReference>
<dbReference type="PANTHER" id="PTHR10963">
    <property type="entry name" value="GLYCOSYL HYDROLASE-RELATED"/>
    <property type="match status" value="1"/>
</dbReference>
<reference evidence="4" key="1">
    <citation type="submission" date="2015-06" db="EMBL/GenBank/DDBJ databases">
        <title>Molecular cloning, characterization, and expression analysis of a newly screened carrageenase from marine Cellulophaga lytica strain N5-2.</title>
        <authorList>
            <person name="Cui H."/>
            <person name="Zhao B."/>
            <person name="Wu H."/>
            <person name="Li Q."/>
            <person name="Yao Z."/>
        </authorList>
    </citation>
    <scope>NUCLEOTIDE SEQUENCE</scope>
    <source>
        <strain evidence="4">N5-2</strain>
    </source>
</reference>
<evidence type="ECO:0000256" key="1">
    <source>
        <dbReference type="ARBA" id="ARBA00006865"/>
    </source>
</evidence>
<dbReference type="GO" id="GO:0033918">
    <property type="term" value="F:kappa-carrageenase activity"/>
    <property type="evidence" value="ECO:0007669"/>
    <property type="project" value="UniProtKB-EC"/>
</dbReference>
<dbReference type="InterPro" id="IPR050546">
    <property type="entry name" value="Glycosyl_Hydrlase_16"/>
</dbReference>
<protein>
    <submittedName>
        <fullName evidence="4">Kappa-carrageenase</fullName>
        <ecNumber evidence="4">3.2.1.83</ecNumber>
    </submittedName>
</protein>
<dbReference type="SUPFAM" id="SSF49899">
    <property type="entry name" value="Concanavalin A-like lectins/glucanases"/>
    <property type="match status" value="1"/>
</dbReference>
<proteinExistence type="inferred from homology"/>